<dbReference type="AlphaFoldDB" id="A0A846HJD4"/>
<dbReference type="RefSeq" id="WP_039739053.1">
    <property type="nucleotide sequence ID" value="NZ_JTCM02000204.1"/>
</dbReference>
<keyword evidence="2" id="KW-1185">Reference proteome</keyword>
<gene>
    <name evidence="1" type="ORF">PI95_034655</name>
</gene>
<evidence type="ECO:0000313" key="1">
    <source>
        <dbReference type="EMBL" id="NEU77462.1"/>
    </source>
</evidence>
<reference evidence="1 2" key="1">
    <citation type="journal article" date="2015" name="Genome Announc.">
        <title>Draft Genome Sequence of Cyanobacterium Hassallia byssoidea Strain VB512170, Isolated from Monuments in India.</title>
        <authorList>
            <person name="Singh D."/>
            <person name="Chandrababunaidu M.M."/>
            <person name="Panda A."/>
            <person name="Sen D."/>
            <person name="Bhattacharyya S."/>
            <person name="Adhikary S.P."/>
            <person name="Tripathy S."/>
        </authorList>
    </citation>
    <scope>NUCLEOTIDE SEQUENCE [LARGE SCALE GENOMIC DNA]</scope>
    <source>
        <strain evidence="1 2">VB512170</strain>
    </source>
</reference>
<evidence type="ECO:0000313" key="2">
    <source>
        <dbReference type="Proteomes" id="UP000031549"/>
    </source>
</evidence>
<name>A0A846HJD4_9CYAN</name>
<protein>
    <submittedName>
        <fullName evidence="1">Uncharacterized protein</fullName>
    </submittedName>
</protein>
<accession>A0A846HJD4</accession>
<dbReference type="Proteomes" id="UP000031549">
    <property type="component" value="Unassembled WGS sequence"/>
</dbReference>
<proteinExistence type="predicted"/>
<sequence length="62" mass="7079">MQQKITSFIEARSPPKFLNKICLLILTQVAGYQLQSCHNDEMVHSKAVVELRSTTALLRIKH</sequence>
<dbReference type="EMBL" id="JTCM02000204">
    <property type="protein sequence ID" value="NEU77462.1"/>
    <property type="molecule type" value="Genomic_DNA"/>
</dbReference>
<comment type="caution">
    <text evidence="1">The sequence shown here is derived from an EMBL/GenBank/DDBJ whole genome shotgun (WGS) entry which is preliminary data.</text>
</comment>
<organism evidence="1 2">
    <name type="scientific">Hassallia byssoidea VB512170</name>
    <dbReference type="NCBI Taxonomy" id="1304833"/>
    <lineage>
        <taxon>Bacteria</taxon>
        <taxon>Bacillati</taxon>
        <taxon>Cyanobacteriota</taxon>
        <taxon>Cyanophyceae</taxon>
        <taxon>Nostocales</taxon>
        <taxon>Tolypothrichaceae</taxon>
        <taxon>Hassallia</taxon>
    </lineage>
</organism>